<feature type="non-terminal residue" evidence="3">
    <location>
        <position position="1"/>
    </location>
</feature>
<dbReference type="Proteomes" id="UP000265618">
    <property type="component" value="Unassembled WGS sequence"/>
</dbReference>
<dbReference type="Gene3D" id="3.40.50.620">
    <property type="entry name" value="HUPs"/>
    <property type="match status" value="1"/>
</dbReference>
<organism evidence="3 4">
    <name type="scientific">Kipferlia bialata</name>
    <dbReference type="NCBI Taxonomy" id="797122"/>
    <lineage>
        <taxon>Eukaryota</taxon>
        <taxon>Metamonada</taxon>
        <taxon>Carpediemonas-like organisms</taxon>
        <taxon>Kipferlia</taxon>
    </lineage>
</organism>
<dbReference type="SUPFAM" id="SSF52402">
    <property type="entry name" value="Adenine nucleotide alpha hydrolases-like"/>
    <property type="match status" value="1"/>
</dbReference>
<feature type="domain" description="NAD/GMP synthase" evidence="2">
    <location>
        <begin position="38"/>
        <end position="96"/>
    </location>
</feature>
<dbReference type="EMBL" id="BDIP01002740">
    <property type="protein sequence ID" value="GIQ86754.1"/>
    <property type="molecule type" value="Genomic_DNA"/>
</dbReference>
<gene>
    <name evidence="3" type="ORF">KIPB_008664</name>
</gene>
<evidence type="ECO:0000259" key="2">
    <source>
        <dbReference type="Pfam" id="PF02540"/>
    </source>
</evidence>
<name>A0A9K3D0G3_9EUKA</name>
<keyword evidence="4" id="KW-1185">Reference proteome</keyword>
<feature type="region of interest" description="Disordered" evidence="1">
    <location>
        <begin position="186"/>
        <end position="207"/>
    </location>
</feature>
<dbReference type="InterPro" id="IPR014729">
    <property type="entry name" value="Rossmann-like_a/b/a_fold"/>
</dbReference>
<accession>A0A9K3D0G3</accession>
<reference evidence="3 4" key="1">
    <citation type="journal article" date="2018" name="PLoS ONE">
        <title>The draft genome of Kipferlia bialata reveals reductive genome evolution in fornicate parasites.</title>
        <authorList>
            <person name="Tanifuji G."/>
            <person name="Takabayashi S."/>
            <person name="Kume K."/>
            <person name="Takagi M."/>
            <person name="Nakayama T."/>
            <person name="Kamikawa R."/>
            <person name="Inagaki Y."/>
            <person name="Hashimoto T."/>
        </authorList>
    </citation>
    <scope>NUCLEOTIDE SEQUENCE [LARGE SCALE GENOMIC DNA]</scope>
    <source>
        <strain evidence="3">NY0173</strain>
    </source>
</reference>
<dbReference type="AlphaFoldDB" id="A0A9K3D0G3"/>
<dbReference type="Pfam" id="PF02540">
    <property type="entry name" value="NAD_synthase"/>
    <property type="match status" value="1"/>
</dbReference>
<evidence type="ECO:0000313" key="3">
    <source>
        <dbReference type="EMBL" id="GIQ86754.1"/>
    </source>
</evidence>
<protein>
    <recommendedName>
        <fullName evidence="2">NAD/GMP synthase domain-containing protein</fullName>
    </recommendedName>
</protein>
<dbReference type="GO" id="GO:0006163">
    <property type="term" value="P:purine nucleotide metabolic process"/>
    <property type="evidence" value="ECO:0007669"/>
    <property type="project" value="UniProtKB-ARBA"/>
</dbReference>
<sequence length="226" mass="24956">MADKTENPQMTIEGMHQDLADVLVRIRAERAFDVESWIERKCEMLNDYMRDCGLTAIAMNLSGGVDSAVTYALAAKAKNMPNSPIKRMIGIAQPIHSTAKIQNRAYELEIFGPVVTIDQTAVFDQLLSSAISGGYPSNMFWFAVTVKPFVAVDGTKEAERTLIIAARDAFTRHLWVQCILARTQPKDVSPPGPLEGGNTHPEVEHKDSDRISYDNALFGQGLGQMK</sequence>
<dbReference type="InterPro" id="IPR022310">
    <property type="entry name" value="NAD/GMP_synthase"/>
</dbReference>
<proteinExistence type="predicted"/>
<comment type="caution">
    <text evidence="3">The sequence shown here is derived from an EMBL/GenBank/DDBJ whole genome shotgun (WGS) entry which is preliminary data.</text>
</comment>
<dbReference type="OrthoDB" id="2020662at2759"/>
<evidence type="ECO:0000313" key="4">
    <source>
        <dbReference type="Proteomes" id="UP000265618"/>
    </source>
</evidence>
<evidence type="ECO:0000256" key="1">
    <source>
        <dbReference type="SAM" id="MobiDB-lite"/>
    </source>
</evidence>